<dbReference type="EMBL" id="KR029585">
    <property type="protein sequence ID" value="AKH46737.1"/>
    <property type="molecule type" value="Genomic_DNA"/>
</dbReference>
<protein>
    <submittedName>
        <fullName evidence="1">Uncharacterized protein</fullName>
    </submittedName>
</protein>
<proteinExistence type="predicted"/>
<reference evidence="1" key="1">
    <citation type="journal article" date="2015" name="Front. Microbiol.">
        <title>Combining genomic sequencing methods to explore viral diversity and reveal potential virus-host interactions.</title>
        <authorList>
            <person name="Chow C.E."/>
            <person name="Winget D.M."/>
            <person name="White R.A.III."/>
            <person name="Hallam S.J."/>
            <person name="Suttle C.A."/>
        </authorList>
    </citation>
    <scope>NUCLEOTIDE SEQUENCE</scope>
    <source>
        <strain evidence="1">Anoxic2_1</strain>
    </source>
</reference>
<name>A0A0F7L5E4_9VIRU</name>
<accession>A0A0F7L5E4</accession>
<reference evidence="1" key="2">
    <citation type="submission" date="2015-03" db="EMBL/GenBank/DDBJ databases">
        <authorList>
            <person name="Chow C.-E.T."/>
            <person name="Winget D.M."/>
            <person name="White R.A.III."/>
            <person name="Hallam S.J."/>
            <person name="Suttle C.A."/>
        </authorList>
    </citation>
    <scope>NUCLEOTIDE SEQUENCE</scope>
    <source>
        <strain evidence="1">Anoxic2_1</strain>
    </source>
</reference>
<evidence type="ECO:0000313" key="1">
    <source>
        <dbReference type="EMBL" id="AKH46737.1"/>
    </source>
</evidence>
<organism evidence="1">
    <name type="scientific">uncultured marine virus</name>
    <dbReference type="NCBI Taxonomy" id="186617"/>
    <lineage>
        <taxon>Viruses</taxon>
        <taxon>environmental samples</taxon>
    </lineage>
</organism>
<sequence>MFLERLPQRLRHVLHQRADVALSSYPLRRDLAPRDTQLRSQRAQLICHAPAFRMVPGLAPFGHPQPALDHAGLVPLLDLTFA</sequence>